<dbReference type="GO" id="GO:0005730">
    <property type="term" value="C:nucleolus"/>
    <property type="evidence" value="ECO:0007669"/>
    <property type="project" value="InterPro"/>
</dbReference>
<dbReference type="Gene3D" id="2.130.10.10">
    <property type="entry name" value="YVTN repeat-like/Quinoprotein amine dehydrogenase"/>
    <property type="match status" value="1"/>
</dbReference>
<organism evidence="5 6">
    <name type="scientific">Furculomyces boomerangus</name>
    <dbReference type="NCBI Taxonomy" id="61424"/>
    <lineage>
        <taxon>Eukaryota</taxon>
        <taxon>Fungi</taxon>
        <taxon>Fungi incertae sedis</taxon>
        <taxon>Zoopagomycota</taxon>
        <taxon>Kickxellomycotina</taxon>
        <taxon>Harpellomycetes</taxon>
        <taxon>Harpellales</taxon>
        <taxon>Harpellaceae</taxon>
        <taxon>Furculomyces</taxon>
    </lineage>
</organism>
<evidence type="ECO:0000256" key="1">
    <source>
        <dbReference type="ARBA" id="ARBA00007861"/>
    </source>
</evidence>
<dbReference type="InterPro" id="IPR036322">
    <property type="entry name" value="WD40_repeat_dom_sf"/>
</dbReference>
<dbReference type="InterPro" id="IPR037379">
    <property type="entry name" value="WDR74/Nsa1"/>
</dbReference>
<feature type="compositionally biased region" description="Basic and acidic residues" evidence="4">
    <location>
        <begin position="46"/>
        <end position="59"/>
    </location>
</feature>
<evidence type="ECO:0000256" key="2">
    <source>
        <dbReference type="ARBA" id="ARBA00011187"/>
    </source>
</evidence>
<name>A0A2T9XZG6_9FUNG</name>
<dbReference type="GO" id="GO:0042273">
    <property type="term" value="P:ribosomal large subunit biogenesis"/>
    <property type="evidence" value="ECO:0007669"/>
    <property type="project" value="InterPro"/>
</dbReference>
<comment type="subunit">
    <text evidence="2">Component of the pre-66S ribosomal particle.</text>
</comment>
<comment type="caution">
    <text evidence="5">The sequence shown here is derived from an EMBL/GenBank/DDBJ whole genome shotgun (WGS) entry which is preliminary data.</text>
</comment>
<dbReference type="AlphaFoldDB" id="A0A2T9XZG6"/>
<keyword evidence="6" id="KW-1185">Reference proteome</keyword>
<feature type="region of interest" description="Disordered" evidence="4">
    <location>
        <begin position="22"/>
        <end position="59"/>
    </location>
</feature>
<dbReference type="EMBL" id="MBFT01001082">
    <property type="protein sequence ID" value="PVU85467.1"/>
    <property type="molecule type" value="Genomic_DNA"/>
</dbReference>
<protein>
    <recommendedName>
        <fullName evidence="3">Ribosome biogenesis protein NSA1</fullName>
    </recommendedName>
</protein>
<dbReference type="OrthoDB" id="18388at2759"/>
<reference evidence="5 6" key="1">
    <citation type="journal article" date="2018" name="MBio">
        <title>Comparative Genomics Reveals the Core Gene Toolbox for the Fungus-Insect Symbiosis.</title>
        <authorList>
            <person name="Wang Y."/>
            <person name="Stata M."/>
            <person name="Wang W."/>
            <person name="Stajich J.E."/>
            <person name="White M.M."/>
            <person name="Moncalvo J.M."/>
        </authorList>
    </citation>
    <scope>NUCLEOTIDE SEQUENCE [LARGE SCALE GENOMIC DNA]</scope>
    <source>
        <strain evidence="5 6">AUS-77-4</strain>
    </source>
</reference>
<accession>A0A2T9XZG6</accession>
<comment type="similarity">
    <text evidence="1">Belongs to the NSA1 family.</text>
</comment>
<proteinExistence type="inferred from homology"/>
<gene>
    <name evidence="5" type="ORF">BB559_006990</name>
</gene>
<evidence type="ECO:0000313" key="5">
    <source>
        <dbReference type="EMBL" id="PVU85467.1"/>
    </source>
</evidence>
<evidence type="ECO:0000256" key="4">
    <source>
        <dbReference type="SAM" id="MobiDB-lite"/>
    </source>
</evidence>
<evidence type="ECO:0000313" key="6">
    <source>
        <dbReference type="Proteomes" id="UP000245699"/>
    </source>
</evidence>
<dbReference type="PANTHER" id="PTHR16038:SF4">
    <property type="entry name" value="WD REPEAT-CONTAINING PROTEIN 74"/>
    <property type="match status" value="1"/>
</dbReference>
<dbReference type="InterPro" id="IPR015943">
    <property type="entry name" value="WD40/YVTN_repeat-like_dom_sf"/>
</dbReference>
<dbReference type="SUPFAM" id="SSF50978">
    <property type="entry name" value="WD40 repeat-like"/>
    <property type="match status" value="1"/>
</dbReference>
<dbReference type="PANTHER" id="PTHR16038">
    <property type="entry name" value="NOP SEVEN ASSOCIATED PROTEIN 1"/>
    <property type="match status" value="1"/>
</dbReference>
<dbReference type="GO" id="GO:0030687">
    <property type="term" value="C:preribosome, large subunit precursor"/>
    <property type="evidence" value="ECO:0007669"/>
    <property type="project" value="TreeGrafter"/>
</dbReference>
<sequence>MFIYTGDESGLVKCVEIEGMNEKHEDSAENKKKRIKGASSKNVSFKKTDDKKIVSEDGKDEQSETYKNITTVDGTLSIARKNGKVELLNLKTQEKKSFCDSIFKEKVNLKVNGIRISEYNYVGLETNLTQTFFIMYEYGKYENSDNGDILPFTVKIGHGQCAMKTQKNQIDKFAVGGIEQELTLWDINNIEFKENGTEIWKSPSSSPLFKAKNVADNYLDMRSPVWVTNIEFLKPETFDTTKIVIGTGYGQVRVYDTTASNKPVLDWKIIDEPISSMTVANNQQLGGKKEMVYSAYLKQRMTCVDWDFVDGFGNEKNENLDDIWSGIETLKEKPKSKRTMEKISS</sequence>
<evidence type="ECO:0000256" key="3">
    <source>
        <dbReference type="ARBA" id="ARBA00014234"/>
    </source>
</evidence>
<dbReference type="STRING" id="61424.A0A2T9XZG6"/>
<dbReference type="Proteomes" id="UP000245699">
    <property type="component" value="Unassembled WGS sequence"/>
</dbReference>